<evidence type="ECO:0000313" key="10">
    <source>
        <dbReference type="Proteomes" id="UP001204445"/>
    </source>
</evidence>
<evidence type="ECO:0000256" key="4">
    <source>
        <dbReference type="ARBA" id="ARBA00022692"/>
    </source>
</evidence>
<gene>
    <name evidence="9" type="ORF">J2T55_002455</name>
</gene>
<comment type="caution">
    <text evidence="9">The sequence shown here is derived from an EMBL/GenBank/DDBJ whole genome shotgun (WGS) entry which is preliminary data.</text>
</comment>
<dbReference type="Gene3D" id="1.20.81.30">
    <property type="entry name" value="Type II secretion system (T2SS), domain F"/>
    <property type="match status" value="2"/>
</dbReference>
<evidence type="ECO:0000256" key="7">
    <source>
        <dbReference type="SAM" id="Phobius"/>
    </source>
</evidence>
<evidence type="ECO:0000256" key="5">
    <source>
        <dbReference type="ARBA" id="ARBA00022989"/>
    </source>
</evidence>
<name>A0AAE3L1Q5_9GAMM</name>
<dbReference type="AlphaFoldDB" id="A0AAE3L1Q5"/>
<sequence length="401" mass="45067">MATFQYKAMDGQGRFHNGRMEAVNSADLEGRLGKMGLDLVNFRDISKQARRRAGYGVKRRDLIVFCFHMEQTARSGVPMLESLQDLRDSVDNPRFREVISSMMESIEGGKTLSQAMQDFPAVFSSVFANLVKAGEQSGEMSEVFRSLSENLKWQDEQASYVKKLLMYPAFVATVVISVVFFLMSYLVPELLRFIQTMGQELPMHTRVLIAVSGVFSQYWYIILGLPIIAAIAIGFAVQSNPRARYQYDRIKLKLPIIGPIYEKIILTRLINFFAMMYSAGISIIDCLRTSEAIAGNKVLEETMHTVGQSIADGHSLSESFAMTNTFPPLVLRMIRVGENTGALESSLLNVSYFYTRDVRESIEKLQSMVEPGMTIVLGSIIAWVMFSVLGPIYDLITKVQI</sequence>
<dbReference type="InterPro" id="IPR042094">
    <property type="entry name" value="T2SS_GspF_sf"/>
</dbReference>
<dbReference type="InterPro" id="IPR018076">
    <property type="entry name" value="T2SS_GspF_dom"/>
</dbReference>
<comment type="subcellular location">
    <subcellularLocation>
        <location evidence="1">Cell membrane</location>
        <topology evidence="1">Multi-pass membrane protein</topology>
    </subcellularLocation>
</comment>
<evidence type="ECO:0000256" key="3">
    <source>
        <dbReference type="ARBA" id="ARBA00022475"/>
    </source>
</evidence>
<dbReference type="PANTHER" id="PTHR30012">
    <property type="entry name" value="GENERAL SECRETION PATHWAY PROTEIN"/>
    <property type="match status" value="1"/>
</dbReference>
<dbReference type="Proteomes" id="UP001204445">
    <property type="component" value="Unassembled WGS sequence"/>
</dbReference>
<feature type="domain" description="Type II secretion system protein GspF" evidence="8">
    <location>
        <begin position="72"/>
        <end position="188"/>
    </location>
</feature>
<dbReference type="RefSeq" id="WP_259057329.1">
    <property type="nucleotide sequence ID" value="NZ_JANUCT010000022.1"/>
</dbReference>
<evidence type="ECO:0000313" key="9">
    <source>
        <dbReference type="EMBL" id="MCS3904419.1"/>
    </source>
</evidence>
<organism evidence="9 10">
    <name type="scientific">Methylohalomonas lacus</name>
    <dbReference type="NCBI Taxonomy" id="398773"/>
    <lineage>
        <taxon>Bacteria</taxon>
        <taxon>Pseudomonadati</taxon>
        <taxon>Pseudomonadota</taxon>
        <taxon>Gammaproteobacteria</taxon>
        <taxon>Methylohalomonadales</taxon>
        <taxon>Methylohalomonadaceae</taxon>
        <taxon>Methylohalomonas</taxon>
    </lineage>
</organism>
<protein>
    <submittedName>
        <fullName evidence="9">Type IV pilus assembly protein PilC</fullName>
    </submittedName>
</protein>
<dbReference type="GO" id="GO:0005886">
    <property type="term" value="C:plasma membrane"/>
    <property type="evidence" value="ECO:0007669"/>
    <property type="project" value="UniProtKB-SubCell"/>
</dbReference>
<keyword evidence="5 7" id="KW-1133">Transmembrane helix</keyword>
<accession>A0AAE3L1Q5</accession>
<reference evidence="9" key="1">
    <citation type="submission" date="2022-08" db="EMBL/GenBank/DDBJ databases">
        <title>Genomic Encyclopedia of Type Strains, Phase III (KMG-III): the genomes of soil and plant-associated and newly described type strains.</title>
        <authorList>
            <person name="Whitman W."/>
        </authorList>
    </citation>
    <scope>NUCLEOTIDE SEQUENCE</scope>
    <source>
        <strain evidence="9">HMT 1</strain>
    </source>
</reference>
<dbReference type="PRINTS" id="PR00812">
    <property type="entry name" value="BCTERIALGSPF"/>
</dbReference>
<evidence type="ECO:0000256" key="2">
    <source>
        <dbReference type="ARBA" id="ARBA00005745"/>
    </source>
</evidence>
<feature type="transmembrane region" description="Helical" evidence="7">
    <location>
        <begin position="164"/>
        <end position="187"/>
    </location>
</feature>
<proteinExistence type="inferred from homology"/>
<feature type="transmembrane region" description="Helical" evidence="7">
    <location>
        <begin position="374"/>
        <end position="393"/>
    </location>
</feature>
<dbReference type="Pfam" id="PF00482">
    <property type="entry name" value="T2SSF"/>
    <property type="match status" value="2"/>
</dbReference>
<comment type="similarity">
    <text evidence="2">Belongs to the GSP F family.</text>
</comment>
<dbReference type="InterPro" id="IPR003004">
    <property type="entry name" value="GspF/PilC"/>
</dbReference>
<dbReference type="PANTHER" id="PTHR30012:SF0">
    <property type="entry name" value="TYPE II SECRETION SYSTEM PROTEIN F-RELATED"/>
    <property type="match status" value="1"/>
</dbReference>
<feature type="transmembrane region" description="Helical" evidence="7">
    <location>
        <begin position="218"/>
        <end position="237"/>
    </location>
</feature>
<keyword evidence="4 7" id="KW-0812">Transmembrane</keyword>
<evidence type="ECO:0000256" key="6">
    <source>
        <dbReference type="ARBA" id="ARBA00023136"/>
    </source>
</evidence>
<evidence type="ECO:0000256" key="1">
    <source>
        <dbReference type="ARBA" id="ARBA00004651"/>
    </source>
</evidence>
<keyword evidence="3" id="KW-1003">Cell membrane</keyword>
<keyword evidence="10" id="KW-1185">Reference proteome</keyword>
<keyword evidence="6 7" id="KW-0472">Membrane</keyword>
<evidence type="ECO:0000259" key="8">
    <source>
        <dbReference type="Pfam" id="PF00482"/>
    </source>
</evidence>
<feature type="domain" description="Type II secretion system protein GspF" evidence="8">
    <location>
        <begin position="270"/>
        <end position="390"/>
    </location>
</feature>
<dbReference type="EMBL" id="JANUCT010000022">
    <property type="protein sequence ID" value="MCS3904419.1"/>
    <property type="molecule type" value="Genomic_DNA"/>
</dbReference>